<evidence type="ECO:0000313" key="4">
    <source>
        <dbReference type="EMBL" id="EDQ86763.1"/>
    </source>
</evidence>
<evidence type="ECO:0000313" key="5">
    <source>
        <dbReference type="Proteomes" id="UP000001357"/>
    </source>
</evidence>
<sequence>MGVVGSGTPRYGLGLVMLLLLGHVQFEGHPDDWLHQFGRMPTDDPQTTPTASRCATPCSSGNYCDTDGLCSSCFTCFFQHLIEPEERCSDVCYEPCTPEEVPFYGSFCNTEVGAFESCWSCFDLGDGVDSPAGCLANCPFFHANSTGLGEGSACTASSQCAGSETGDAFCADYHFCTSCFSCLDSLTDPANGATCAEVCASTCNDEEPCAYSHTFECVDNFCVDIRTTSTLPPTTTIAALGTTPAGDCPANSPRSFFAPLNSCIRQSQGSIHLTCSQDGTTINLASFTDNNCSTLASATTQSIATCANAARPVACVGCASADTQSLTSACSTFETQTFFLTLHLHNASTKYDAYLAASLAREMGHVIEAALQLSATANASVLFDLSAPVATAGNLVSVPVTLRSHGFSSDVVENVSLTLEASIAATVSTTQAPTTIGQSYTLAPLPSASSSQRSSNRQRAGIIIGVSAAVIVVLVVLGVAYVMRPSRHPAVRFLVLTAIVVRLPACVRLPRLYLGAVAPYSTSPADRESQEPLNKRRSSLAPSAVSPNHALDIELDLDEIMGRSSSKNPVLRQVTIDTEESEA</sequence>
<keyword evidence="2" id="KW-0812">Transmembrane</keyword>
<protein>
    <recommendedName>
        <fullName evidence="6">TNFR-Cys domain-containing protein</fullName>
    </recommendedName>
</protein>
<feature type="transmembrane region" description="Helical" evidence="2">
    <location>
        <begin position="460"/>
        <end position="483"/>
    </location>
</feature>
<dbReference type="EMBL" id="CH991563">
    <property type="protein sequence ID" value="EDQ86763.1"/>
    <property type="molecule type" value="Genomic_DNA"/>
</dbReference>
<feature type="region of interest" description="Disordered" evidence="1">
    <location>
        <begin position="521"/>
        <end position="545"/>
    </location>
</feature>
<keyword evidence="2" id="KW-0472">Membrane</keyword>
<reference evidence="4 5" key="1">
    <citation type="journal article" date="2008" name="Nature">
        <title>The genome of the choanoflagellate Monosiga brevicollis and the origin of metazoans.</title>
        <authorList>
            <consortium name="JGI Sequencing"/>
            <person name="King N."/>
            <person name="Westbrook M.J."/>
            <person name="Young S.L."/>
            <person name="Kuo A."/>
            <person name="Abedin M."/>
            <person name="Chapman J."/>
            <person name="Fairclough S."/>
            <person name="Hellsten U."/>
            <person name="Isogai Y."/>
            <person name="Letunic I."/>
            <person name="Marr M."/>
            <person name="Pincus D."/>
            <person name="Putnam N."/>
            <person name="Rokas A."/>
            <person name="Wright K.J."/>
            <person name="Zuzow R."/>
            <person name="Dirks W."/>
            <person name="Good M."/>
            <person name="Goodstein D."/>
            <person name="Lemons D."/>
            <person name="Li W."/>
            <person name="Lyons J.B."/>
            <person name="Morris A."/>
            <person name="Nichols S."/>
            <person name="Richter D.J."/>
            <person name="Salamov A."/>
            <person name="Bork P."/>
            <person name="Lim W.A."/>
            <person name="Manning G."/>
            <person name="Miller W.T."/>
            <person name="McGinnis W."/>
            <person name="Shapiro H."/>
            <person name="Tjian R."/>
            <person name="Grigoriev I.V."/>
            <person name="Rokhsar D."/>
        </authorList>
    </citation>
    <scope>NUCLEOTIDE SEQUENCE [LARGE SCALE GENOMIC DNA]</scope>
    <source>
        <strain evidence="5">MX1 / ATCC 50154</strain>
    </source>
</reference>
<dbReference type="RefSeq" id="XP_001748308.1">
    <property type="nucleotide sequence ID" value="XM_001748256.1"/>
</dbReference>
<feature type="chain" id="PRO_5002744732" description="TNFR-Cys domain-containing protein" evidence="3">
    <location>
        <begin position="27"/>
        <end position="583"/>
    </location>
</feature>
<organism evidence="4 5">
    <name type="scientific">Monosiga brevicollis</name>
    <name type="common">Choanoflagellate</name>
    <dbReference type="NCBI Taxonomy" id="81824"/>
    <lineage>
        <taxon>Eukaryota</taxon>
        <taxon>Choanoflagellata</taxon>
        <taxon>Craspedida</taxon>
        <taxon>Salpingoecidae</taxon>
        <taxon>Monosiga</taxon>
    </lineage>
</organism>
<dbReference type="InParanoid" id="A9V6N2"/>
<feature type="signal peptide" evidence="3">
    <location>
        <begin position="1"/>
        <end position="26"/>
    </location>
</feature>
<feature type="compositionally biased region" description="Basic and acidic residues" evidence="1">
    <location>
        <begin position="525"/>
        <end position="534"/>
    </location>
</feature>
<evidence type="ECO:0000256" key="3">
    <source>
        <dbReference type="SAM" id="SignalP"/>
    </source>
</evidence>
<accession>A9V6N2</accession>
<evidence type="ECO:0000256" key="1">
    <source>
        <dbReference type="SAM" id="MobiDB-lite"/>
    </source>
</evidence>
<evidence type="ECO:0008006" key="6">
    <source>
        <dbReference type="Google" id="ProtNLM"/>
    </source>
</evidence>
<proteinExistence type="predicted"/>
<dbReference type="KEGG" id="mbr:MONBRDRAFT_10535"/>
<keyword evidence="2" id="KW-1133">Transmembrane helix</keyword>
<gene>
    <name evidence="4" type="ORF">MONBRDRAFT_10535</name>
</gene>
<name>A9V6N2_MONBE</name>
<keyword evidence="3" id="KW-0732">Signal</keyword>
<dbReference type="AlphaFoldDB" id="A9V6N2"/>
<evidence type="ECO:0000256" key="2">
    <source>
        <dbReference type="SAM" id="Phobius"/>
    </source>
</evidence>
<dbReference type="Proteomes" id="UP000001357">
    <property type="component" value="Unassembled WGS sequence"/>
</dbReference>
<dbReference type="GeneID" id="5893646"/>
<keyword evidence="5" id="KW-1185">Reference proteome</keyword>